<keyword evidence="7" id="KW-1185">Reference proteome</keyword>
<dbReference type="OrthoDB" id="1058301at2759"/>
<name>A0A0K9NZC0_ZOSMR</name>
<dbReference type="InterPro" id="IPR017946">
    <property type="entry name" value="PLC-like_Pdiesterase_TIM-brl"/>
</dbReference>
<dbReference type="GO" id="GO:0006629">
    <property type="term" value="P:lipid metabolic process"/>
    <property type="evidence" value="ECO:0007669"/>
    <property type="project" value="InterPro"/>
</dbReference>
<dbReference type="PANTHER" id="PTHR47449:SF2">
    <property type="entry name" value="GLYCEROPHOSPHODIESTER PHOSPHODIESTERASE GDPD4"/>
    <property type="match status" value="1"/>
</dbReference>
<gene>
    <name evidence="6" type="ORF">ZOSMA_48G00660</name>
</gene>
<sequence>MRVMRRTAFSSRPKFGWISLHKTIHRLVPLFIIFAVIIPIVLHFRLRRFQQMRLRGCEWLQKPPLVCAHGGDPSNAFPNTMEAYDYALRLHVDCIEIDISRSSDGVLFAIHDRELQKITGNDTAKLGYLSRTE</sequence>
<feature type="domain" description="GP-PDE" evidence="5">
    <location>
        <begin position="64"/>
        <end position="133"/>
    </location>
</feature>
<feature type="non-terminal residue" evidence="6">
    <location>
        <position position="133"/>
    </location>
</feature>
<dbReference type="InterPro" id="IPR044236">
    <property type="entry name" value="GDPD4"/>
</dbReference>
<keyword evidence="4" id="KW-0472">Membrane</keyword>
<keyword evidence="4" id="KW-0812">Transmembrane</keyword>
<reference evidence="7" key="1">
    <citation type="journal article" date="2016" name="Nature">
        <title>The genome of the seagrass Zostera marina reveals angiosperm adaptation to the sea.</title>
        <authorList>
            <person name="Olsen J.L."/>
            <person name="Rouze P."/>
            <person name="Verhelst B."/>
            <person name="Lin Y.-C."/>
            <person name="Bayer T."/>
            <person name="Collen J."/>
            <person name="Dattolo E."/>
            <person name="De Paoli E."/>
            <person name="Dittami S."/>
            <person name="Maumus F."/>
            <person name="Michel G."/>
            <person name="Kersting A."/>
            <person name="Lauritano C."/>
            <person name="Lohaus R."/>
            <person name="Toepel M."/>
            <person name="Tonon T."/>
            <person name="Vanneste K."/>
            <person name="Amirebrahimi M."/>
            <person name="Brakel J."/>
            <person name="Bostroem C."/>
            <person name="Chovatia M."/>
            <person name="Grimwood J."/>
            <person name="Jenkins J.W."/>
            <person name="Jueterbock A."/>
            <person name="Mraz A."/>
            <person name="Stam W.T."/>
            <person name="Tice H."/>
            <person name="Bornberg-Bauer E."/>
            <person name="Green P.J."/>
            <person name="Pearson G.A."/>
            <person name="Procaccini G."/>
            <person name="Duarte C.M."/>
            <person name="Schmutz J."/>
            <person name="Reusch T.B.H."/>
            <person name="Van de Peer Y."/>
        </authorList>
    </citation>
    <scope>NUCLEOTIDE SEQUENCE [LARGE SCALE GENOMIC DNA]</scope>
    <source>
        <strain evidence="7">cv. Finnish</strain>
    </source>
</reference>
<dbReference type="AlphaFoldDB" id="A0A0K9NZC0"/>
<proteinExistence type="predicted"/>
<keyword evidence="4" id="KW-1133">Transmembrane helix</keyword>
<evidence type="ECO:0000256" key="1">
    <source>
        <dbReference type="ARBA" id="ARBA00012247"/>
    </source>
</evidence>
<evidence type="ECO:0000313" key="6">
    <source>
        <dbReference type="EMBL" id="KMZ62146.1"/>
    </source>
</evidence>
<dbReference type="Pfam" id="PF03009">
    <property type="entry name" value="GDPD"/>
    <property type="match status" value="1"/>
</dbReference>
<dbReference type="PROSITE" id="PS51704">
    <property type="entry name" value="GP_PDE"/>
    <property type="match status" value="1"/>
</dbReference>
<evidence type="ECO:0000313" key="7">
    <source>
        <dbReference type="Proteomes" id="UP000036987"/>
    </source>
</evidence>
<evidence type="ECO:0000256" key="3">
    <source>
        <dbReference type="ARBA" id="ARBA00047512"/>
    </source>
</evidence>
<dbReference type="PANTHER" id="PTHR47449">
    <property type="entry name" value="GLYCEROPHOSPHODIESTER PHOSPHODIESTERASE GDPD4"/>
    <property type="match status" value="1"/>
</dbReference>
<evidence type="ECO:0000256" key="4">
    <source>
        <dbReference type="SAM" id="Phobius"/>
    </source>
</evidence>
<dbReference type="CDD" id="cd08556">
    <property type="entry name" value="GDPD"/>
    <property type="match status" value="1"/>
</dbReference>
<dbReference type="Proteomes" id="UP000036987">
    <property type="component" value="Unassembled WGS sequence"/>
</dbReference>
<protein>
    <recommendedName>
        <fullName evidence="1">glycerophosphodiester phosphodiesterase</fullName>
        <ecNumber evidence="1">3.1.4.46</ecNumber>
    </recommendedName>
</protein>
<comment type="catalytic activity">
    <reaction evidence="3">
        <text>a sn-glycero-3-phosphodiester + H2O = an alcohol + sn-glycerol 3-phosphate + H(+)</text>
        <dbReference type="Rhea" id="RHEA:12969"/>
        <dbReference type="ChEBI" id="CHEBI:15377"/>
        <dbReference type="ChEBI" id="CHEBI:15378"/>
        <dbReference type="ChEBI" id="CHEBI:30879"/>
        <dbReference type="ChEBI" id="CHEBI:57597"/>
        <dbReference type="ChEBI" id="CHEBI:83408"/>
        <dbReference type="EC" id="3.1.4.46"/>
    </reaction>
</comment>
<accession>A0A0K9NZC0</accession>
<dbReference type="InterPro" id="IPR030395">
    <property type="entry name" value="GP_PDE_dom"/>
</dbReference>
<keyword evidence="2" id="KW-0319">Glycerol metabolism</keyword>
<dbReference type="GO" id="GO:0006071">
    <property type="term" value="P:glycerol metabolic process"/>
    <property type="evidence" value="ECO:0007669"/>
    <property type="project" value="UniProtKB-KW"/>
</dbReference>
<dbReference type="Gene3D" id="3.20.20.190">
    <property type="entry name" value="Phosphatidylinositol (PI) phosphodiesterase"/>
    <property type="match status" value="1"/>
</dbReference>
<evidence type="ECO:0000259" key="5">
    <source>
        <dbReference type="PROSITE" id="PS51704"/>
    </source>
</evidence>
<feature type="transmembrane region" description="Helical" evidence="4">
    <location>
        <begin position="27"/>
        <end position="46"/>
    </location>
</feature>
<evidence type="ECO:0000256" key="2">
    <source>
        <dbReference type="ARBA" id="ARBA00022798"/>
    </source>
</evidence>
<dbReference type="EC" id="3.1.4.46" evidence="1"/>
<dbReference type="EMBL" id="LFYR01001410">
    <property type="protein sequence ID" value="KMZ62146.1"/>
    <property type="molecule type" value="Genomic_DNA"/>
</dbReference>
<comment type="caution">
    <text evidence="6">The sequence shown here is derived from an EMBL/GenBank/DDBJ whole genome shotgun (WGS) entry which is preliminary data.</text>
</comment>
<organism evidence="6 7">
    <name type="scientific">Zostera marina</name>
    <name type="common">Eelgrass</name>
    <dbReference type="NCBI Taxonomy" id="29655"/>
    <lineage>
        <taxon>Eukaryota</taxon>
        <taxon>Viridiplantae</taxon>
        <taxon>Streptophyta</taxon>
        <taxon>Embryophyta</taxon>
        <taxon>Tracheophyta</taxon>
        <taxon>Spermatophyta</taxon>
        <taxon>Magnoliopsida</taxon>
        <taxon>Liliopsida</taxon>
        <taxon>Zosteraceae</taxon>
        <taxon>Zostera</taxon>
    </lineage>
</organism>
<dbReference type="SUPFAM" id="SSF51695">
    <property type="entry name" value="PLC-like phosphodiesterases"/>
    <property type="match status" value="1"/>
</dbReference>
<dbReference type="GO" id="GO:0008889">
    <property type="term" value="F:glycerophosphodiester phosphodiesterase activity"/>
    <property type="evidence" value="ECO:0007669"/>
    <property type="project" value="UniProtKB-EC"/>
</dbReference>